<keyword evidence="4 8" id="KW-0812">Transmembrane</keyword>
<feature type="transmembrane region" description="Helical" evidence="8">
    <location>
        <begin position="52"/>
        <end position="73"/>
    </location>
</feature>
<feature type="binding site" evidence="7">
    <location>
        <position position="217"/>
    </location>
    <ligand>
        <name>Mg(2+)</name>
        <dbReference type="ChEBI" id="CHEBI:18420"/>
    </ligand>
</feature>
<evidence type="ECO:0000256" key="8">
    <source>
        <dbReference type="SAM" id="Phobius"/>
    </source>
</evidence>
<dbReference type="RefSeq" id="WP_346822732.1">
    <property type="nucleotide sequence ID" value="NZ_JBDKWZ010000011.1"/>
</dbReference>
<feature type="transmembrane region" description="Helical" evidence="8">
    <location>
        <begin position="140"/>
        <end position="158"/>
    </location>
</feature>
<dbReference type="GO" id="GO:0009103">
    <property type="term" value="P:lipopolysaccharide biosynthetic process"/>
    <property type="evidence" value="ECO:0007669"/>
    <property type="project" value="TreeGrafter"/>
</dbReference>
<keyword evidence="2" id="KW-1003">Cell membrane</keyword>
<keyword evidence="7" id="KW-0460">Magnesium</keyword>
<evidence type="ECO:0000313" key="10">
    <source>
        <dbReference type="Proteomes" id="UP001403385"/>
    </source>
</evidence>
<accession>A0AAW9S7V6</accession>
<evidence type="ECO:0000256" key="1">
    <source>
        <dbReference type="ARBA" id="ARBA00004651"/>
    </source>
</evidence>
<feature type="transmembrane region" description="Helical" evidence="8">
    <location>
        <begin position="165"/>
        <end position="184"/>
    </location>
</feature>
<protein>
    <submittedName>
        <fullName evidence="9">MraY family glycosyltransferase</fullName>
        <ecNumber evidence="9">2.7.8.-</ecNumber>
    </submittedName>
</protein>
<sequence length="361" mass="39879">MNLSEEIELLITGVSALIVGLILVPRLKRWAVKVKLVDKPNHRKLHTEPIPLVGGIAIAIASFLTLLLSEAFIHTIDRHLIVLGASTLLLIVGVLDDKMDIKPLYRLLIQMGCAYAVASSGIRISSFYGIFGMYELPLTIQYIFTILVITGVINAFNLMDGIDGLAGGLSIMGFGTLVILSYLLGRFDLGNLYIAFFGATAAFLKHNLSKKKIFMGDGGSLFLGFTLVIAGIQMIELASQSGSIRSTTVLLIIMGIFWIPVLDSIRVYRSRIKKGVSPFTADKNHLHHLFLLTGLSHQKTSLLINLSALFFLLSIVVLAYYFPLTIVLFVVTLLFILLASVLNINKSLNEWRNKIREMEED</sequence>
<comment type="subcellular location">
    <subcellularLocation>
        <location evidence="1">Cell membrane</location>
        <topology evidence="1">Multi-pass membrane protein</topology>
    </subcellularLocation>
</comment>
<dbReference type="Pfam" id="PF00953">
    <property type="entry name" value="Glycos_transf_4"/>
    <property type="match status" value="1"/>
</dbReference>
<proteinExistence type="predicted"/>
<keyword evidence="7" id="KW-0479">Metal-binding</keyword>
<dbReference type="CDD" id="cd06853">
    <property type="entry name" value="GT_WecA_like"/>
    <property type="match status" value="1"/>
</dbReference>
<organism evidence="9 10">
    <name type="scientific">Rapidithrix thailandica</name>
    <dbReference type="NCBI Taxonomy" id="413964"/>
    <lineage>
        <taxon>Bacteria</taxon>
        <taxon>Pseudomonadati</taxon>
        <taxon>Bacteroidota</taxon>
        <taxon>Cytophagia</taxon>
        <taxon>Cytophagales</taxon>
        <taxon>Flammeovirgaceae</taxon>
        <taxon>Rapidithrix</taxon>
    </lineage>
</organism>
<dbReference type="GO" id="GO:0046872">
    <property type="term" value="F:metal ion binding"/>
    <property type="evidence" value="ECO:0007669"/>
    <property type="project" value="UniProtKB-KW"/>
</dbReference>
<feature type="transmembrane region" description="Helical" evidence="8">
    <location>
        <begin position="326"/>
        <end position="344"/>
    </location>
</feature>
<comment type="cofactor">
    <cofactor evidence="7">
        <name>Mg(2+)</name>
        <dbReference type="ChEBI" id="CHEBI:18420"/>
    </cofactor>
</comment>
<evidence type="ECO:0000256" key="4">
    <source>
        <dbReference type="ARBA" id="ARBA00022692"/>
    </source>
</evidence>
<dbReference type="InterPro" id="IPR000715">
    <property type="entry name" value="Glycosyl_transferase_4"/>
</dbReference>
<dbReference type="EC" id="2.7.8.-" evidence="9"/>
<evidence type="ECO:0000256" key="6">
    <source>
        <dbReference type="ARBA" id="ARBA00023136"/>
    </source>
</evidence>
<feature type="transmembrane region" description="Helical" evidence="8">
    <location>
        <begin position="302"/>
        <end position="320"/>
    </location>
</feature>
<evidence type="ECO:0000256" key="7">
    <source>
        <dbReference type="PIRSR" id="PIRSR600715-1"/>
    </source>
</evidence>
<evidence type="ECO:0000256" key="3">
    <source>
        <dbReference type="ARBA" id="ARBA00022679"/>
    </source>
</evidence>
<keyword evidence="3 9" id="KW-0808">Transferase</keyword>
<dbReference type="EMBL" id="JBDKWZ010000011">
    <property type="protein sequence ID" value="MEN7549953.1"/>
    <property type="molecule type" value="Genomic_DNA"/>
</dbReference>
<dbReference type="GO" id="GO:0016780">
    <property type="term" value="F:phosphotransferase activity, for other substituted phosphate groups"/>
    <property type="evidence" value="ECO:0007669"/>
    <property type="project" value="InterPro"/>
</dbReference>
<feature type="transmembrane region" description="Helical" evidence="8">
    <location>
        <begin position="79"/>
        <end position="95"/>
    </location>
</feature>
<dbReference type="PANTHER" id="PTHR22926">
    <property type="entry name" value="PHOSPHO-N-ACETYLMURAMOYL-PENTAPEPTIDE-TRANSFERASE"/>
    <property type="match status" value="1"/>
</dbReference>
<dbReference type="PANTHER" id="PTHR22926:SF3">
    <property type="entry name" value="UNDECAPRENYL-PHOSPHATE ALPHA-N-ACETYLGLUCOSAMINYL 1-PHOSPHATE TRANSFERASE"/>
    <property type="match status" value="1"/>
</dbReference>
<keyword evidence="6 8" id="KW-0472">Membrane</keyword>
<keyword evidence="5 8" id="KW-1133">Transmembrane helix</keyword>
<comment type="caution">
    <text evidence="9">The sequence shown here is derived from an EMBL/GenBank/DDBJ whole genome shotgun (WGS) entry which is preliminary data.</text>
</comment>
<evidence type="ECO:0000256" key="2">
    <source>
        <dbReference type="ARBA" id="ARBA00022475"/>
    </source>
</evidence>
<dbReference type="GO" id="GO:0071555">
    <property type="term" value="P:cell wall organization"/>
    <property type="evidence" value="ECO:0007669"/>
    <property type="project" value="TreeGrafter"/>
</dbReference>
<evidence type="ECO:0000313" key="9">
    <source>
        <dbReference type="EMBL" id="MEN7549953.1"/>
    </source>
</evidence>
<feature type="transmembrane region" description="Helical" evidence="8">
    <location>
        <begin position="6"/>
        <end position="24"/>
    </location>
</feature>
<feature type="transmembrane region" description="Helical" evidence="8">
    <location>
        <begin position="190"/>
        <end position="208"/>
    </location>
</feature>
<evidence type="ECO:0000256" key="5">
    <source>
        <dbReference type="ARBA" id="ARBA00022989"/>
    </source>
</evidence>
<reference evidence="9 10" key="1">
    <citation type="submission" date="2024-04" db="EMBL/GenBank/DDBJ databases">
        <title>Novel genus in family Flammeovirgaceae.</title>
        <authorList>
            <person name="Nguyen T.H."/>
            <person name="Vuong T.Q."/>
            <person name="Le H."/>
            <person name="Kim S.-G."/>
        </authorList>
    </citation>
    <scope>NUCLEOTIDE SEQUENCE [LARGE SCALE GENOMIC DNA]</scope>
    <source>
        <strain evidence="9 10">JCM 23209</strain>
    </source>
</reference>
<dbReference type="GO" id="GO:0044038">
    <property type="term" value="P:cell wall macromolecule biosynthetic process"/>
    <property type="evidence" value="ECO:0007669"/>
    <property type="project" value="TreeGrafter"/>
</dbReference>
<dbReference type="AlphaFoldDB" id="A0AAW9S7V6"/>
<feature type="binding site" evidence="7">
    <location>
        <position position="157"/>
    </location>
    <ligand>
        <name>Mg(2+)</name>
        <dbReference type="ChEBI" id="CHEBI:18420"/>
    </ligand>
</feature>
<keyword evidence="10" id="KW-1185">Reference proteome</keyword>
<dbReference type="Proteomes" id="UP001403385">
    <property type="component" value="Unassembled WGS sequence"/>
</dbReference>
<gene>
    <name evidence="9" type="ORF">AAG747_18655</name>
</gene>
<feature type="transmembrane region" description="Helical" evidence="8">
    <location>
        <begin position="244"/>
        <end position="265"/>
    </location>
</feature>
<dbReference type="GO" id="GO:0005886">
    <property type="term" value="C:plasma membrane"/>
    <property type="evidence" value="ECO:0007669"/>
    <property type="project" value="UniProtKB-SubCell"/>
</dbReference>
<name>A0AAW9S7V6_9BACT</name>
<feature type="transmembrane region" description="Helical" evidence="8">
    <location>
        <begin position="220"/>
        <end position="238"/>
    </location>
</feature>